<dbReference type="Gene3D" id="2.30.240.10">
    <property type="entry name" value="At5g01610-like"/>
    <property type="match status" value="1"/>
</dbReference>
<evidence type="ECO:0000313" key="1">
    <source>
        <dbReference type="EMBL" id="CAK9219999.1"/>
    </source>
</evidence>
<dbReference type="InterPro" id="IPR036758">
    <property type="entry name" value="At5g01610-like"/>
</dbReference>
<name>A0ABP0UF16_9BRYO</name>
<organism evidence="1 2">
    <name type="scientific">Sphagnum troendelagicum</name>
    <dbReference type="NCBI Taxonomy" id="128251"/>
    <lineage>
        <taxon>Eukaryota</taxon>
        <taxon>Viridiplantae</taxon>
        <taxon>Streptophyta</taxon>
        <taxon>Embryophyta</taxon>
        <taxon>Bryophyta</taxon>
        <taxon>Sphagnophytina</taxon>
        <taxon>Sphagnopsida</taxon>
        <taxon>Sphagnales</taxon>
        <taxon>Sphagnaceae</taxon>
        <taxon>Sphagnum</taxon>
    </lineage>
</organism>
<evidence type="ECO:0000313" key="2">
    <source>
        <dbReference type="Proteomes" id="UP001497512"/>
    </source>
</evidence>
<protein>
    <submittedName>
        <fullName evidence="1">Uncharacterized protein</fullName>
    </submittedName>
</protein>
<dbReference type="SUPFAM" id="SSF141562">
    <property type="entry name" value="At5g01610-like"/>
    <property type="match status" value="1"/>
</dbReference>
<dbReference type="Pfam" id="PF04398">
    <property type="entry name" value="DUF538"/>
    <property type="match status" value="1"/>
</dbReference>
<dbReference type="Proteomes" id="UP001497512">
    <property type="component" value="Chromosome 3"/>
</dbReference>
<dbReference type="PANTHER" id="PTHR31676:SF160">
    <property type="entry name" value="OS01G0652700 PROTEIN"/>
    <property type="match status" value="1"/>
</dbReference>
<dbReference type="InterPro" id="IPR007493">
    <property type="entry name" value="DUF538"/>
</dbReference>
<dbReference type="PANTHER" id="PTHR31676">
    <property type="entry name" value="T31J12.3 PROTEIN-RELATED"/>
    <property type="match status" value="1"/>
</dbReference>
<proteinExistence type="predicted"/>
<reference evidence="1" key="1">
    <citation type="submission" date="2024-02" db="EMBL/GenBank/DDBJ databases">
        <authorList>
            <consortium name="ELIXIR-Norway"/>
            <consortium name="Elixir Norway"/>
        </authorList>
    </citation>
    <scope>NUCLEOTIDE SEQUENCE</scope>
</reference>
<sequence>MAEGASQREGASQPTAAVVHNEAEVVTKGSEALPKLLEMFEKFGFPAGLFPFQYVDEFGFIENLGVWWVHQKANIEHEFVIAKEVVVYKKSMSGKIEKNKIVDLKGWKMKSALNKDLFLSIPFHEVWLDDPPSGLIHFKTYNKKHDATVKSIPIEAFTYGSGS</sequence>
<keyword evidence="2" id="KW-1185">Reference proteome</keyword>
<accession>A0ABP0UF16</accession>
<gene>
    <name evidence="1" type="ORF">CSSPTR1EN2_LOCUS15068</name>
</gene>
<dbReference type="EMBL" id="OZ019895">
    <property type="protein sequence ID" value="CAK9219999.1"/>
    <property type="molecule type" value="Genomic_DNA"/>
</dbReference>